<comment type="caution">
    <text evidence="1">The sequence shown here is derived from an EMBL/GenBank/DDBJ whole genome shotgun (WGS) entry which is preliminary data.</text>
</comment>
<evidence type="ECO:0000313" key="1">
    <source>
        <dbReference type="EMBL" id="CAH1802143.1"/>
    </source>
</evidence>
<dbReference type="Proteomes" id="UP000749559">
    <property type="component" value="Unassembled WGS sequence"/>
</dbReference>
<proteinExistence type="predicted"/>
<accession>A0A8J1XNY5</accession>
<dbReference type="AlphaFoldDB" id="A0A8J1XNY5"/>
<dbReference type="EMBL" id="CAIIXF020000012">
    <property type="protein sequence ID" value="CAH1802143.1"/>
    <property type="molecule type" value="Genomic_DNA"/>
</dbReference>
<protein>
    <submittedName>
        <fullName evidence="1">Uncharacterized protein</fullName>
    </submittedName>
</protein>
<name>A0A8J1XNY5_OWEFU</name>
<dbReference type="OrthoDB" id="6274964at2759"/>
<gene>
    <name evidence="1" type="ORF">OFUS_LOCUS25857</name>
</gene>
<evidence type="ECO:0000313" key="2">
    <source>
        <dbReference type="Proteomes" id="UP000749559"/>
    </source>
</evidence>
<keyword evidence="2" id="KW-1185">Reference proteome</keyword>
<sequence length="468" mass="54305">MKYLKRHLNRMLRMNSKRTLILGFILIVLCGLLFTRSTEWFFVYYQKPCRDITYRNSASDKGITYMKQPKLILDETFKHHFKIDGAIFSDKGMALSVSKNISTSLVYSFSPRVEQTAKKMYLLNGRDNTFYANSPAILWFKGRLFTTLRIWLQNEAYNIAKKWPANVFQDNTIFTQQFDKFMQPLTNGSLVGMVTPKWHIGDGPIEPRLFTFRNRLLMTFNTGYISSLKKMRDFSFIWDMESNVLIRPRIKGPKPQSQMRDKHWIPFIKNNELYFVHGFDPLRILKCQLGDDACDCKFVMLRGNLSAIFSNIKTPLRGGTPMEKYKGSYYITITHATLFKKATGLRFYTFNLVVFCTTPKPRIVYASGPIEVHPDLLKRYPIVRHWYIEEPFVFPVGLLLEGKDSVIIGGHINDHSSVLLRLTGLQAIMKTVISLDQENFKPKRGPPDFTVQAYVKDAATKYSGIEFK</sequence>
<organism evidence="1 2">
    <name type="scientific">Owenia fusiformis</name>
    <name type="common">Polychaete worm</name>
    <dbReference type="NCBI Taxonomy" id="6347"/>
    <lineage>
        <taxon>Eukaryota</taxon>
        <taxon>Metazoa</taxon>
        <taxon>Spiralia</taxon>
        <taxon>Lophotrochozoa</taxon>
        <taxon>Annelida</taxon>
        <taxon>Polychaeta</taxon>
        <taxon>Sedentaria</taxon>
        <taxon>Canalipalpata</taxon>
        <taxon>Sabellida</taxon>
        <taxon>Oweniida</taxon>
        <taxon>Oweniidae</taxon>
        <taxon>Owenia</taxon>
    </lineage>
</organism>
<reference evidence="1" key="1">
    <citation type="submission" date="2022-03" db="EMBL/GenBank/DDBJ databases">
        <authorList>
            <person name="Martin C."/>
        </authorList>
    </citation>
    <scope>NUCLEOTIDE SEQUENCE</scope>
</reference>